<name>A0A0V0R2C2_PSEPJ</name>
<dbReference type="InParanoid" id="A0A0V0R2C2"/>
<dbReference type="Proteomes" id="UP000054937">
    <property type="component" value="Unassembled WGS sequence"/>
</dbReference>
<dbReference type="InterPro" id="IPR029058">
    <property type="entry name" value="AB_hydrolase_fold"/>
</dbReference>
<gene>
    <name evidence="4" type="ORF">PPERSA_07480</name>
</gene>
<feature type="region of interest" description="Disordered" evidence="2">
    <location>
        <begin position="875"/>
        <end position="910"/>
    </location>
</feature>
<reference evidence="4 5" key="1">
    <citation type="journal article" date="2015" name="Sci. Rep.">
        <title>Genome of the facultative scuticociliatosis pathogen Pseudocohnilembus persalinus provides insight into its virulence through horizontal gene transfer.</title>
        <authorList>
            <person name="Xiong J."/>
            <person name="Wang G."/>
            <person name="Cheng J."/>
            <person name="Tian M."/>
            <person name="Pan X."/>
            <person name="Warren A."/>
            <person name="Jiang C."/>
            <person name="Yuan D."/>
            <person name="Miao W."/>
        </authorList>
    </citation>
    <scope>NUCLEOTIDE SEQUENCE [LARGE SCALE GENOMIC DNA]</scope>
    <source>
        <strain evidence="4">36N120E</strain>
    </source>
</reference>
<organism evidence="4 5">
    <name type="scientific">Pseudocohnilembus persalinus</name>
    <name type="common">Ciliate</name>
    <dbReference type="NCBI Taxonomy" id="266149"/>
    <lineage>
        <taxon>Eukaryota</taxon>
        <taxon>Sar</taxon>
        <taxon>Alveolata</taxon>
        <taxon>Ciliophora</taxon>
        <taxon>Intramacronucleata</taxon>
        <taxon>Oligohymenophorea</taxon>
        <taxon>Scuticociliatia</taxon>
        <taxon>Philasterida</taxon>
        <taxon>Pseudocohnilembidae</taxon>
        <taxon>Pseudocohnilembus</taxon>
    </lineage>
</organism>
<dbReference type="AlphaFoldDB" id="A0A0V0R2C2"/>
<proteinExistence type="predicted"/>
<evidence type="ECO:0000313" key="5">
    <source>
        <dbReference type="Proteomes" id="UP000054937"/>
    </source>
</evidence>
<feature type="compositionally biased region" description="Polar residues" evidence="2">
    <location>
        <begin position="397"/>
        <end position="406"/>
    </location>
</feature>
<feature type="compositionally biased region" description="Basic and acidic residues" evidence="2">
    <location>
        <begin position="407"/>
        <end position="419"/>
    </location>
</feature>
<protein>
    <recommendedName>
        <fullName evidence="3">Serine aminopeptidase S33 domain-containing protein</fullName>
    </recommendedName>
</protein>
<dbReference type="SUPFAM" id="SSF53474">
    <property type="entry name" value="alpha/beta-Hydrolases"/>
    <property type="match status" value="1"/>
</dbReference>
<evidence type="ECO:0000259" key="3">
    <source>
        <dbReference type="Pfam" id="PF12146"/>
    </source>
</evidence>
<evidence type="ECO:0000256" key="1">
    <source>
        <dbReference type="SAM" id="Coils"/>
    </source>
</evidence>
<comment type="caution">
    <text evidence="4">The sequence shown here is derived from an EMBL/GenBank/DDBJ whole genome shotgun (WGS) entry which is preliminary data.</text>
</comment>
<keyword evidence="5" id="KW-1185">Reference proteome</keyword>
<accession>A0A0V0R2C2</accession>
<evidence type="ECO:0000313" key="4">
    <source>
        <dbReference type="EMBL" id="KRX08668.1"/>
    </source>
</evidence>
<dbReference type="PANTHER" id="PTHR11614">
    <property type="entry name" value="PHOSPHOLIPASE-RELATED"/>
    <property type="match status" value="1"/>
</dbReference>
<dbReference type="InterPro" id="IPR051044">
    <property type="entry name" value="MAG_DAG_Lipase"/>
</dbReference>
<dbReference type="OrthoDB" id="2498029at2759"/>
<feature type="coiled-coil region" evidence="1">
    <location>
        <begin position="467"/>
        <end position="610"/>
    </location>
</feature>
<feature type="domain" description="Serine aminopeptidase S33" evidence="3">
    <location>
        <begin position="69"/>
        <end position="324"/>
    </location>
</feature>
<dbReference type="Pfam" id="PF12146">
    <property type="entry name" value="Hydrolase_4"/>
    <property type="match status" value="1"/>
</dbReference>
<sequence length="975" mass="116179">MKETEPDSTQKVFNLENKDEFIQNLEENPDYFLGKFELENIYTVQRGYVDGQGVQLRLYTTKFSPYGTKKASVCIVHGFGEHSGRFLSIADYFAKNGFEVHLIDLRGFGYSGGARGASELEKLHMDVETMIRSASTELPLQYYTQIVLQKYNLLIQLFQRFLYGHSLGGLVVLTLAMRNPDLNIAGIITTSALLGFPKDRKMSMFKGYFVKMVGKKLEDIVVNSMIHPTALTKNNLYIRKCFGDRLMAPFIGLSMAKSILEGTEYAIPNAYKFSKPVLMVHGKLDMVTSHFDSIQFFNKCSSQDQHKELILFDDGYHELQHDQECQELKERVLQWMNKIYQNQRPFDIQAQKQIKKQSQSHSNTLFNLTPLDGSLQLHQEESTCLNTPKRKQKMSVDLQNKSSNCKQTEKNKQTVEKEHQQEQKFIDLELKIDKDFQQFGFESYTEGNSPILQNEDDEELKNQEYYIQKIEQKETNLKELLQLIEQTINQNREEEVQYLDEQQLLNQEQKPFLQNQIQELQQLKNFQQEKNRCYQEKNQKLNQAIAEQEVLTKETKQKYEEEIQKQRLNQYRNQIMQELNQIKIQQDSIYQQDKEVQNQLKLQKQQMNEQKISFKKQKPDNFNDFHETQQSDSNIHKNNQIYQNFNYNSVEQSKYNQYFPENNRPIYHFSQNQYQQNSIPYLENQNFQYVSNQKQLEKEKELRQDYLNNYQFIQDNYNDDFQQNPDDILNHSIDYQNQMYQFNSQYFYNNHCKPEQQQIDNKFQFNRQQSVDSLNTMSQNQYLPQNNINKPYQQHQIQNKYNNFNYNMTSQPKYQQSNIINSQRGNNLQYPQEQVQQFNYQLPIQQQSFKNSSNMFSYEQDQLNRLNKQKNNLMHQSNSHSNLSILQKQQQQQRKLSQNSDNSQAQKYNQQQRYNKRQIFKYVLFFLGIATIIKSSNKVQLIKKFYQILKFLIKSILKFFNQYVAKQNINKLISK</sequence>
<feature type="region of interest" description="Disordered" evidence="2">
    <location>
        <begin position="387"/>
        <end position="419"/>
    </location>
</feature>
<dbReference type="EMBL" id="LDAU01000059">
    <property type="protein sequence ID" value="KRX08668.1"/>
    <property type="molecule type" value="Genomic_DNA"/>
</dbReference>
<keyword evidence="1" id="KW-0175">Coiled coil</keyword>
<feature type="compositionally biased region" description="Polar residues" evidence="2">
    <location>
        <begin position="901"/>
        <end position="910"/>
    </location>
</feature>
<evidence type="ECO:0000256" key="2">
    <source>
        <dbReference type="SAM" id="MobiDB-lite"/>
    </source>
</evidence>
<dbReference type="InterPro" id="IPR022742">
    <property type="entry name" value="Hydrolase_4"/>
</dbReference>
<feature type="compositionally biased region" description="Low complexity" evidence="2">
    <location>
        <begin position="881"/>
        <end position="900"/>
    </location>
</feature>
<dbReference type="Gene3D" id="3.40.50.1820">
    <property type="entry name" value="alpha/beta hydrolase"/>
    <property type="match status" value="1"/>
</dbReference>